<evidence type="ECO:0000313" key="6">
    <source>
        <dbReference type="EMBL" id="KAL3812120.1"/>
    </source>
</evidence>
<dbReference type="InterPro" id="IPR022281">
    <property type="entry name" value="ATP-dep_Prtase_HsIV_su"/>
</dbReference>
<dbReference type="PROSITE" id="PS51476">
    <property type="entry name" value="PROTEASOME_BETA_2"/>
    <property type="match status" value="1"/>
</dbReference>
<evidence type="ECO:0000313" key="7">
    <source>
        <dbReference type="Proteomes" id="UP001530377"/>
    </source>
</evidence>
<dbReference type="InterPro" id="IPR023333">
    <property type="entry name" value="Proteasome_suB-type"/>
</dbReference>
<keyword evidence="7" id="KW-1185">Reference proteome</keyword>
<keyword evidence="3" id="KW-0888">Threonine protease</keyword>
<dbReference type="InterPro" id="IPR001353">
    <property type="entry name" value="Proteasome_sua/b"/>
</dbReference>
<dbReference type="SUPFAM" id="SSF56235">
    <property type="entry name" value="N-terminal nucleophile aminohydrolases (Ntn hydrolases)"/>
    <property type="match status" value="2"/>
</dbReference>
<protein>
    <submittedName>
        <fullName evidence="6">Uncharacterized protein</fullName>
    </submittedName>
</protein>
<sequence>MLANIALRSSAARRPFPLHHASSGIVIGIAPPPPSSSSSSSSSASASASASSSSFRTSSMFHSSSHALAAATSRSMSPERHGTTIVCVRKNGRVCMMGDGMVSMGSVIVKPNAKKIRRIKSKSIKSSSSPPASASAANDGGTLAKVINDDVEEEGGEDDTIVGFAGATADAFTLLERLENKLDEHPGQLARSCVELAKGWRTDKYLRRLEASLLVADRTASFEITGNGDVLESHDGVLGVGSGSNFAMAAARALMDNPDLSAEDVARKAMRIASDMCIYTNDRYTMESLATTDKEEGISSSSEGVIEGEDKA</sequence>
<dbReference type="Pfam" id="PF00227">
    <property type="entry name" value="Proteasome"/>
    <property type="match status" value="2"/>
</dbReference>
<dbReference type="AlphaFoldDB" id="A0ABD3RGG8"/>
<dbReference type="NCBIfam" id="TIGR03692">
    <property type="entry name" value="ATP_dep_HslV"/>
    <property type="match status" value="1"/>
</dbReference>
<dbReference type="PANTHER" id="PTHR32194">
    <property type="entry name" value="METALLOPROTEASE TLDD"/>
    <property type="match status" value="1"/>
</dbReference>
<feature type="compositionally biased region" description="Low complexity" evidence="5">
    <location>
        <begin position="124"/>
        <end position="137"/>
    </location>
</feature>
<keyword evidence="2" id="KW-0645">Protease</keyword>
<accession>A0ABD3RGG8</accession>
<dbReference type="InterPro" id="IPR029055">
    <property type="entry name" value="Ntn_hydrolases_N"/>
</dbReference>
<evidence type="ECO:0000256" key="1">
    <source>
        <dbReference type="ARBA" id="ARBA00006053"/>
    </source>
</evidence>
<reference evidence="6 7" key="1">
    <citation type="submission" date="2024-10" db="EMBL/GenBank/DDBJ databases">
        <title>Updated reference genomes for cyclostephanoid diatoms.</title>
        <authorList>
            <person name="Roberts W.R."/>
            <person name="Alverson A.J."/>
        </authorList>
    </citation>
    <scope>NUCLEOTIDE SEQUENCE [LARGE SCALE GENOMIC DNA]</scope>
    <source>
        <strain evidence="6 7">AJA228-03</strain>
    </source>
</reference>
<dbReference type="GO" id="GO:0004298">
    <property type="term" value="F:threonine-type endopeptidase activity"/>
    <property type="evidence" value="ECO:0007669"/>
    <property type="project" value="UniProtKB-KW"/>
</dbReference>
<comment type="similarity">
    <text evidence="1">Belongs to the peptidase T1B family. HslV subfamily.</text>
</comment>
<dbReference type="NCBIfam" id="NF003964">
    <property type="entry name" value="PRK05456.1"/>
    <property type="match status" value="1"/>
</dbReference>
<feature type="region of interest" description="Disordered" evidence="5">
    <location>
        <begin position="120"/>
        <end position="141"/>
    </location>
</feature>
<feature type="region of interest" description="Disordered" evidence="5">
    <location>
        <begin position="289"/>
        <end position="312"/>
    </location>
</feature>
<dbReference type="PANTHER" id="PTHR32194:SF7">
    <property type="entry name" value="ATP-DEPENDENT PROTEASE SUBUNIT HSLV"/>
    <property type="match status" value="1"/>
</dbReference>
<proteinExistence type="inferred from homology"/>
<keyword evidence="4" id="KW-0378">Hydrolase</keyword>
<evidence type="ECO:0000256" key="2">
    <source>
        <dbReference type="ARBA" id="ARBA00022670"/>
    </source>
</evidence>
<name>A0ABD3RGG8_9STRA</name>
<evidence type="ECO:0000256" key="5">
    <source>
        <dbReference type="SAM" id="MobiDB-lite"/>
    </source>
</evidence>
<evidence type="ECO:0000256" key="3">
    <source>
        <dbReference type="ARBA" id="ARBA00022698"/>
    </source>
</evidence>
<dbReference type="EMBL" id="JALLPB020000215">
    <property type="protein sequence ID" value="KAL3812120.1"/>
    <property type="molecule type" value="Genomic_DNA"/>
</dbReference>
<organism evidence="6 7">
    <name type="scientific">Cyclostephanos tholiformis</name>
    <dbReference type="NCBI Taxonomy" id="382380"/>
    <lineage>
        <taxon>Eukaryota</taxon>
        <taxon>Sar</taxon>
        <taxon>Stramenopiles</taxon>
        <taxon>Ochrophyta</taxon>
        <taxon>Bacillariophyta</taxon>
        <taxon>Coscinodiscophyceae</taxon>
        <taxon>Thalassiosirophycidae</taxon>
        <taxon>Stephanodiscales</taxon>
        <taxon>Stephanodiscaceae</taxon>
        <taxon>Cyclostephanos</taxon>
    </lineage>
</organism>
<dbReference type="Proteomes" id="UP001530377">
    <property type="component" value="Unassembled WGS sequence"/>
</dbReference>
<dbReference type="GO" id="GO:0006508">
    <property type="term" value="P:proteolysis"/>
    <property type="evidence" value="ECO:0007669"/>
    <property type="project" value="UniProtKB-KW"/>
</dbReference>
<dbReference type="Gene3D" id="3.60.20.10">
    <property type="entry name" value="Glutamine Phosphoribosylpyrophosphate, subunit 1, domain 1"/>
    <property type="match status" value="1"/>
</dbReference>
<gene>
    <name evidence="6" type="ORF">ACHAXA_009379</name>
</gene>
<evidence type="ECO:0000256" key="4">
    <source>
        <dbReference type="ARBA" id="ARBA00022801"/>
    </source>
</evidence>
<comment type="caution">
    <text evidence="6">The sequence shown here is derived from an EMBL/GenBank/DDBJ whole genome shotgun (WGS) entry which is preliminary data.</text>
</comment>